<gene>
    <name evidence="1" type="ORF">XENTR_v90025720mg</name>
</gene>
<name>A0A1B8XW19_XENTR</name>
<evidence type="ECO:0000313" key="1">
    <source>
        <dbReference type="EMBL" id="OCA14851.1"/>
    </source>
</evidence>
<accession>A0A1B8XW19</accession>
<sequence length="129" mass="14807">MRKGIRPREEEPVGIFNALLTHTTKWDPTYKCSHCVYYLALIQAYYTLLPMKEKLRRVLFGNCRYNEIGTAPPGDAQSGYTPNSLLRKSSYAEDFPYQSVELKKLLGSVVKVFNDYLTIPVALHLFIVD</sequence>
<proteinExistence type="predicted"/>
<reference evidence="1" key="2">
    <citation type="journal article" date="2010" name="Science">
        <title>The genome of the Western clawed frog Xenopus tropicalis.</title>
        <authorList>
            <person name="Hellsten U."/>
            <person name="Harland R.M."/>
            <person name="Gilchrist M.J."/>
            <person name="Hendrix D."/>
            <person name="Jurka J."/>
            <person name="Kapitonov V."/>
            <person name="Ovcharenko I."/>
            <person name="Putnam N.H."/>
            <person name="Shu S."/>
            <person name="Taher L."/>
            <person name="Blitz I.L."/>
            <person name="Blumberg B."/>
            <person name="Dichmann D.S."/>
            <person name="Dubchak I."/>
            <person name="Amaya E."/>
            <person name="Detter J.C."/>
            <person name="Fletcher R."/>
            <person name="Gerhard D.S."/>
            <person name="Goodstein D."/>
            <person name="Graves T."/>
            <person name="Grigoriev I.V."/>
            <person name="Grimwood J."/>
            <person name="Kawashima T."/>
            <person name="Lindquist E."/>
            <person name="Lucas S.M."/>
            <person name="Mead P.E."/>
            <person name="Mitros T."/>
            <person name="Ogino H."/>
            <person name="Ohta Y."/>
            <person name="Poliakov A.V."/>
            <person name="Pollet N."/>
            <person name="Robert J."/>
            <person name="Salamov A."/>
            <person name="Sater A.K."/>
            <person name="Schmutz J."/>
            <person name="Terry A."/>
            <person name="Vize P.D."/>
            <person name="Warren W.C."/>
            <person name="Wells D."/>
            <person name="Wills A."/>
            <person name="Wilson R.K."/>
            <person name="Zimmerman L.B."/>
            <person name="Zorn A.M."/>
            <person name="Grainger R."/>
            <person name="Grammer T."/>
            <person name="Khokha M.K."/>
            <person name="Richardson P.M."/>
            <person name="Rokhsar D.S."/>
        </authorList>
    </citation>
    <scope>NUCLEOTIDE SEQUENCE [LARGE SCALE GENOMIC DNA]</scope>
    <source>
        <strain evidence="1">Nigerian</strain>
    </source>
</reference>
<protein>
    <submittedName>
        <fullName evidence="1">Uncharacterized protein</fullName>
    </submittedName>
</protein>
<dbReference type="EMBL" id="KV461125">
    <property type="protein sequence ID" value="OCA14851.1"/>
    <property type="molecule type" value="Genomic_DNA"/>
</dbReference>
<dbReference type="AlphaFoldDB" id="A0A1B8XW19"/>
<reference evidence="1" key="3">
    <citation type="submission" date="2016-05" db="EMBL/GenBank/DDBJ databases">
        <title>WGS assembly of Xenopus tropicalis.</title>
        <authorList>
            <person name="Sessions A."/>
            <person name="Jenkins J."/>
            <person name="Mitros T."/>
            <person name="Lyons J.T."/>
            <person name="Dichmann D.S."/>
            <person name="Robert J."/>
            <person name="Harland R.M."/>
            <person name="Rokhsar D.S."/>
        </authorList>
    </citation>
    <scope>NUCLEOTIDE SEQUENCE</scope>
    <source>
        <strain evidence="1">Nigerian</strain>
    </source>
</reference>
<reference evidence="1" key="1">
    <citation type="submission" date="2009-11" db="EMBL/GenBank/DDBJ databases">
        <authorList>
            <consortium name="US DOE Joint Genome Institute (JGI-PGF)"/>
            <person name="Ottilar R."/>
            <person name="Schmutz J."/>
            <person name="Salamov A."/>
            <person name="Cheng J.F."/>
            <person name="Lucas S."/>
            <person name="Pitluck S."/>
            <person name="Gundlach H."/>
            <person name="Guo Y."/>
            <person name="Haberer G."/>
            <person name="Nasrallah J."/>
            <person name="Mayer K.F.X."/>
            <person name="van de Peer Y."/>
            <person name="Weigel D."/>
            <person name="Grigoriev I.V."/>
        </authorList>
    </citation>
    <scope>NUCLEOTIDE SEQUENCE</scope>
    <source>
        <strain evidence="1">Nigerian</strain>
    </source>
</reference>
<organism evidence="1">
    <name type="scientific">Xenopus tropicalis</name>
    <name type="common">Western clawed frog</name>
    <name type="synonym">Silurana tropicalis</name>
    <dbReference type="NCBI Taxonomy" id="8364"/>
    <lineage>
        <taxon>Eukaryota</taxon>
        <taxon>Metazoa</taxon>
        <taxon>Chordata</taxon>
        <taxon>Craniata</taxon>
        <taxon>Vertebrata</taxon>
        <taxon>Euteleostomi</taxon>
        <taxon>Amphibia</taxon>
        <taxon>Batrachia</taxon>
        <taxon>Anura</taxon>
        <taxon>Pipoidea</taxon>
        <taxon>Pipidae</taxon>
        <taxon>Xenopodinae</taxon>
        <taxon>Xenopus</taxon>
        <taxon>Silurana</taxon>
    </lineage>
</organism>